<sequence length="224" mass="25029">MTPSDRAASTTAIVLYRQDALAEVRTWGTLTPEARRRACLRALRDRDVAALQDLLIAYLKLKGAKGTRISPQTERSYRSSMKILVQVSERQGLSLVQPGDEFGALFMRALEAEGQRSATVRVRVVAVKHLYRAARWCGLEIPCPWDTARVPYLEDAAIRHPYPEADVRRLLDVPDPACAPWCCWGPTRACARQRCARSNTRTSISCRPSWWCGMAKATRAGSSP</sequence>
<dbReference type="InterPro" id="IPR004107">
    <property type="entry name" value="Integrase_SAM-like_N"/>
</dbReference>
<evidence type="ECO:0000256" key="1">
    <source>
        <dbReference type="ARBA" id="ARBA00023125"/>
    </source>
</evidence>
<evidence type="ECO:0000313" key="5">
    <source>
        <dbReference type="Proteomes" id="UP001596317"/>
    </source>
</evidence>
<organism evidence="4 5">
    <name type="scientific">Deinococcus multiflagellatus</name>
    <dbReference type="NCBI Taxonomy" id="1656887"/>
    <lineage>
        <taxon>Bacteria</taxon>
        <taxon>Thermotogati</taxon>
        <taxon>Deinococcota</taxon>
        <taxon>Deinococci</taxon>
        <taxon>Deinococcales</taxon>
        <taxon>Deinococcaceae</taxon>
        <taxon>Deinococcus</taxon>
    </lineage>
</organism>
<accession>A0ABW1ZQL4</accession>
<dbReference type="SUPFAM" id="SSF47823">
    <property type="entry name" value="lambda integrase-like, N-terminal domain"/>
    <property type="match status" value="1"/>
</dbReference>
<comment type="caution">
    <text evidence="4">The sequence shown here is derived from an EMBL/GenBank/DDBJ whole genome shotgun (WGS) entry which is preliminary data.</text>
</comment>
<keyword evidence="1 2" id="KW-0238">DNA-binding</keyword>
<dbReference type="PROSITE" id="PS51900">
    <property type="entry name" value="CB"/>
    <property type="match status" value="1"/>
</dbReference>
<proteinExistence type="predicted"/>
<dbReference type="EMBL" id="JBHSWB010000002">
    <property type="protein sequence ID" value="MFC6662893.1"/>
    <property type="molecule type" value="Genomic_DNA"/>
</dbReference>
<evidence type="ECO:0000313" key="4">
    <source>
        <dbReference type="EMBL" id="MFC6662893.1"/>
    </source>
</evidence>
<evidence type="ECO:0000259" key="3">
    <source>
        <dbReference type="PROSITE" id="PS51900"/>
    </source>
</evidence>
<gene>
    <name evidence="4" type="ORF">ACFP90_22890</name>
</gene>
<feature type="domain" description="Core-binding (CB)" evidence="3">
    <location>
        <begin position="49"/>
        <end position="135"/>
    </location>
</feature>
<protein>
    <submittedName>
        <fullName evidence="4">Site-specific integrase</fullName>
    </submittedName>
</protein>
<dbReference type="InterPro" id="IPR010998">
    <property type="entry name" value="Integrase_recombinase_N"/>
</dbReference>
<dbReference type="RefSeq" id="WP_380058813.1">
    <property type="nucleotide sequence ID" value="NZ_JBHSWB010000002.1"/>
</dbReference>
<evidence type="ECO:0000256" key="2">
    <source>
        <dbReference type="PROSITE-ProRule" id="PRU01248"/>
    </source>
</evidence>
<dbReference type="Pfam" id="PF02899">
    <property type="entry name" value="Phage_int_SAM_1"/>
    <property type="match status" value="1"/>
</dbReference>
<dbReference type="InterPro" id="IPR044068">
    <property type="entry name" value="CB"/>
</dbReference>
<keyword evidence="5" id="KW-1185">Reference proteome</keyword>
<dbReference type="Proteomes" id="UP001596317">
    <property type="component" value="Unassembled WGS sequence"/>
</dbReference>
<dbReference type="Gene3D" id="1.10.150.130">
    <property type="match status" value="1"/>
</dbReference>
<reference evidence="5" key="1">
    <citation type="journal article" date="2019" name="Int. J. Syst. Evol. Microbiol.">
        <title>The Global Catalogue of Microorganisms (GCM) 10K type strain sequencing project: providing services to taxonomists for standard genome sequencing and annotation.</title>
        <authorList>
            <consortium name="The Broad Institute Genomics Platform"/>
            <consortium name="The Broad Institute Genome Sequencing Center for Infectious Disease"/>
            <person name="Wu L."/>
            <person name="Ma J."/>
        </authorList>
    </citation>
    <scope>NUCLEOTIDE SEQUENCE [LARGE SCALE GENOMIC DNA]</scope>
    <source>
        <strain evidence="5">CCUG 63830</strain>
    </source>
</reference>
<name>A0ABW1ZQL4_9DEIO</name>